<dbReference type="InterPro" id="IPR011055">
    <property type="entry name" value="Dup_hybrid_motif"/>
</dbReference>
<dbReference type="Gene3D" id="2.70.70.10">
    <property type="entry name" value="Glucose Permease (Domain IIA)"/>
    <property type="match status" value="1"/>
</dbReference>
<dbReference type="EMBL" id="JABXWT010000023">
    <property type="protein sequence ID" value="NVO58360.1"/>
    <property type="molecule type" value="Genomic_DNA"/>
</dbReference>
<dbReference type="SUPFAM" id="SSF51261">
    <property type="entry name" value="Duplicated hybrid motif"/>
    <property type="match status" value="1"/>
</dbReference>
<dbReference type="CDD" id="cd12797">
    <property type="entry name" value="M23_peptidase"/>
    <property type="match status" value="1"/>
</dbReference>
<dbReference type="InterPro" id="IPR016047">
    <property type="entry name" value="M23ase_b-sheet_dom"/>
</dbReference>
<dbReference type="RefSeq" id="WP_176867402.1">
    <property type="nucleotide sequence ID" value="NZ_JABXWT010000023.1"/>
</dbReference>
<keyword evidence="1" id="KW-1133">Transmembrane helix</keyword>
<evidence type="ECO:0000259" key="2">
    <source>
        <dbReference type="Pfam" id="PF01551"/>
    </source>
</evidence>
<dbReference type="Proteomes" id="UP000630805">
    <property type="component" value="Unassembled WGS sequence"/>
</dbReference>
<reference evidence="3 4" key="1">
    <citation type="submission" date="2020-06" db="EMBL/GenBank/DDBJ databases">
        <authorList>
            <person name="Cao W.R."/>
        </authorList>
    </citation>
    <scope>NUCLEOTIDE SEQUENCE [LARGE SCALE GENOMIC DNA]</scope>
    <source>
        <strain evidence="3 4">B1Z28</strain>
    </source>
</reference>
<feature type="domain" description="M23ase beta-sheet core" evidence="2">
    <location>
        <begin position="184"/>
        <end position="277"/>
    </location>
</feature>
<evidence type="ECO:0000313" key="4">
    <source>
        <dbReference type="Proteomes" id="UP000630805"/>
    </source>
</evidence>
<name>A0ABX2PVY9_9RHOB</name>
<organism evidence="3 4">
    <name type="scientific">Ruegeria haliotis</name>
    <dbReference type="NCBI Taxonomy" id="2747601"/>
    <lineage>
        <taxon>Bacteria</taxon>
        <taxon>Pseudomonadati</taxon>
        <taxon>Pseudomonadota</taxon>
        <taxon>Alphaproteobacteria</taxon>
        <taxon>Rhodobacterales</taxon>
        <taxon>Roseobacteraceae</taxon>
        <taxon>Ruegeria</taxon>
    </lineage>
</organism>
<sequence>MYFPRPFLAALLNAVLPPLMATQVVFASSLAEQMSGVLIFAVFCLFFQIMLPRTPPWDRWIILVSGVAMGMAIFAQTGLPIGTWSDAFVGLLVSLPIGVFCLLVTRQQLTGMVKLHLHSPVSGGRFLVIQGGASRFLNHHLKCLHVPDLRGQSYGVDIVAAGLLGLQTRKVWPRSVDDFWIHGHPLISPVTGQVSAASDGADDQALGASDRTAPLGNHVCIQCDDPEFGRIEVCLAHLRKGSVSVAKGDVVKIGQLVGEIGNSGNSSDPHLHIHAHRPDGSGNPLSGEPVPFRFQGVSMLRRNRVFTVSA</sequence>
<evidence type="ECO:0000313" key="3">
    <source>
        <dbReference type="EMBL" id="NVO58360.1"/>
    </source>
</evidence>
<accession>A0ABX2PVY9</accession>
<comment type="caution">
    <text evidence="3">The sequence shown here is derived from an EMBL/GenBank/DDBJ whole genome shotgun (WGS) entry which is preliminary data.</text>
</comment>
<dbReference type="Pfam" id="PF01551">
    <property type="entry name" value="Peptidase_M23"/>
    <property type="match status" value="1"/>
</dbReference>
<dbReference type="InterPro" id="IPR050570">
    <property type="entry name" value="Cell_wall_metabolism_enzyme"/>
</dbReference>
<keyword evidence="4" id="KW-1185">Reference proteome</keyword>
<proteinExistence type="predicted"/>
<gene>
    <name evidence="3" type="ORF">HW561_21470</name>
</gene>
<dbReference type="PANTHER" id="PTHR21666:SF285">
    <property type="entry name" value="M23 FAMILY METALLOPEPTIDASE"/>
    <property type="match status" value="1"/>
</dbReference>
<feature type="transmembrane region" description="Helical" evidence="1">
    <location>
        <begin position="87"/>
        <end position="105"/>
    </location>
</feature>
<feature type="transmembrane region" description="Helical" evidence="1">
    <location>
        <begin position="60"/>
        <end position="81"/>
    </location>
</feature>
<protein>
    <submittedName>
        <fullName evidence="3">M23 family metallopeptidase</fullName>
    </submittedName>
</protein>
<dbReference type="PANTHER" id="PTHR21666">
    <property type="entry name" value="PEPTIDASE-RELATED"/>
    <property type="match status" value="1"/>
</dbReference>
<keyword evidence="1" id="KW-0472">Membrane</keyword>
<keyword evidence="1" id="KW-0812">Transmembrane</keyword>
<evidence type="ECO:0000256" key="1">
    <source>
        <dbReference type="SAM" id="Phobius"/>
    </source>
</evidence>